<keyword evidence="2" id="KW-1185">Reference proteome</keyword>
<sequence>MGFTSIILVHCHILKRFVQQCLRKPVVNPVEDEAILGAASSRNLPHAANEEDRVEGQFQQPGKFLRVPPMLPSL</sequence>
<reference evidence="3" key="2">
    <citation type="submission" date="2019-09" db="UniProtKB">
        <authorList>
            <consortium name="WormBaseParasite"/>
        </authorList>
    </citation>
    <scope>IDENTIFICATION</scope>
</reference>
<protein>
    <submittedName>
        <fullName evidence="1 3">Uncharacterized protein</fullName>
    </submittedName>
</protein>
<accession>A0A3P8IN77</accession>
<accession>A0A183GVM6</accession>
<dbReference type="EMBL" id="UZAH01040767">
    <property type="protein sequence ID" value="VDP59203.1"/>
    <property type="molecule type" value="Genomic_DNA"/>
</dbReference>
<dbReference type="WBParaSite" id="HPBE_0002674601-mRNA-1">
    <property type="protein sequence ID" value="HPBE_0002674601-mRNA-1"/>
    <property type="gene ID" value="HPBE_0002674601"/>
</dbReference>
<dbReference type="AlphaFoldDB" id="A0A183GVM6"/>
<organism evidence="2 3">
    <name type="scientific">Heligmosomoides polygyrus</name>
    <name type="common">Parasitic roundworm</name>
    <dbReference type="NCBI Taxonomy" id="6339"/>
    <lineage>
        <taxon>Eukaryota</taxon>
        <taxon>Metazoa</taxon>
        <taxon>Ecdysozoa</taxon>
        <taxon>Nematoda</taxon>
        <taxon>Chromadorea</taxon>
        <taxon>Rhabditida</taxon>
        <taxon>Rhabditina</taxon>
        <taxon>Rhabditomorpha</taxon>
        <taxon>Strongyloidea</taxon>
        <taxon>Heligmosomidae</taxon>
        <taxon>Heligmosomoides</taxon>
    </lineage>
</organism>
<proteinExistence type="predicted"/>
<dbReference type="Proteomes" id="UP000050761">
    <property type="component" value="Unassembled WGS sequence"/>
</dbReference>
<gene>
    <name evidence="1" type="ORF">HPBE_LOCUS26744</name>
</gene>
<evidence type="ECO:0000313" key="3">
    <source>
        <dbReference type="WBParaSite" id="HPBE_0002674601-mRNA-1"/>
    </source>
</evidence>
<evidence type="ECO:0000313" key="2">
    <source>
        <dbReference type="Proteomes" id="UP000050761"/>
    </source>
</evidence>
<reference evidence="1 2" key="1">
    <citation type="submission" date="2018-11" db="EMBL/GenBank/DDBJ databases">
        <authorList>
            <consortium name="Pathogen Informatics"/>
        </authorList>
    </citation>
    <scope>NUCLEOTIDE SEQUENCE [LARGE SCALE GENOMIC DNA]</scope>
</reference>
<evidence type="ECO:0000313" key="1">
    <source>
        <dbReference type="EMBL" id="VDP59203.1"/>
    </source>
</evidence>
<name>A0A183GVM6_HELPZ</name>